<evidence type="ECO:0000256" key="7">
    <source>
        <dbReference type="SAM" id="MobiDB-lite"/>
    </source>
</evidence>
<feature type="compositionally biased region" description="Polar residues" evidence="7">
    <location>
        <begin position="754"/>
        <end position="763"/>
    </location>
</feature>
<keyword evidence="6" id="KW-0539">Nucleus</keyword>
<keyword evidence="5" id="KW-0804">Transcription</keyword>
<dbReference type="InterPro" id="IPR036864">
    <property type="entry name" value="Zn2-C6_fun-type_DNA-bd_sf"/>
</dbReference>
<feature type="region of interest" description="Disordered" evidence="7">
    <location>
        <begin position="707"/>
        <end position="784"/>
    </location>
</feature>
<dbReference type="Gene3D" id="4.10.240.10">
    <property type="entry name" value="Zn(2)-C6 fungal-type DNA-binding domain"/>
    <property type="match status" value="1"/>
</dbReference>
<dbReference type="GO" id="GO:0005634">
    <property type="term" value="C:nucleus"/>
    <property type="evidence" value="ECO:0007669"/>
    <property type="project" value="UniProtKB-SubCell"/>
</dbReference>
<dbReference type="PROSITE" id="PS50048">
    <property type="entry name" value="ZN2_CY6_FUNGAL_2"/>
    <property type="match status" value="1"/>
</dbReference>
<dbReference type="HOGENOM" id="CLU_009941_0_0_1"/>
<dbReference type="CDD" id="cd00067">
    <property type="entry name" value="GAL4"/>
    <property type="match status" value="1"/>
</dbReference>
<dbReference type="Pfam" id="PF04082">
    <property type="entry name" value="Fungal_trans"/>
    <property type="match status" value="1"/>
</dbReference>
<keyword evidence="3" id="KW-0805">Transcription regulation</keyword>
<dbReference type="OrthoDB" id="4456959at2759"/>
<evidence type="ECO:0000256" key="5">
    <source>
        <dbReference type="ARBA" id="ARBA00023163"/>
    </source>
</evidence>
<dbReference type="SMART" id="SM00066">
    <property type="entry name" value="GAL4"/>
    <property type="match status" value="1"/>
</dbReference>
<dbReference type="Proteomes" id="UP000019376">
    <property type="component" value="Unassembled WGS sequence"/>
</dbReference>
<proteinExistence type="predicted"/>
<feature type="region of interest" description="Disordered" evidence="7">
    <location>
        <begin position="432"/>
        <end position="461"/>
    </location>
</feature>
<dbReference type="Pfam" id="PF00172">
    <property type="entry name" value="Zn_clus"/>
    <property type="match status" value="1"/>
</dbReference>
<keyword evidence="4" id="KW-0238">DNA-binding</keyword>
<dbReference type="InterPro" id="IPR050815">
    <property type="entry name" value="TF_fung"/>
</dbReference>
<dbReference type="PANTHER" id="PTHR47338:SF23">
    <property type="entry name" value="ZN(II)2CYS6 TRANSCRIPTION FACTOR (EUROFUNG)"/>
    <property type="match status" value="1"/>
</dbReference>
<dbReference type="PANTHER" id="PTHR47338">
    <property type="entry name" value="ZN(II)2CYS6 TRANSCRIPTION FACTOR (EUROFUNG)-RELATED"/>
    <property type="match status" value="1"/>
</dbReference>
<gene>
    <name evidence="9" type="ORF">PDE_02901</name>
</gene>
<feature type="region of interest" description="Disordered" evidence="7">
    <location>
        <begin position="1"/>
        <end position="25"/>
    </location>
</feature>
<evidence type="ECO:0000313" key="10">
    <source>
        <dbReference type="Proteomes" id="UP000019376"/>
    </source>
</evidence>
<dbReference type="EMBL" id="KB644410">
    <property type="protein sequence ID" value="EPS27956.1"/>
    <property type="molecule type" value="Genomic_DNA"/>
</dbReference>
<evidence type="ECO:0000256" key="3">
    <source>
        <dbReference type="ARBA" id="ARBA00023015"/>
    </source>
</evidence>
<feature type="compositionally biased region" description="Polar residues" evidence="7">
    <location>
        <begin position="150"/>
        <end position="161"/>
    </location>
</feature>
<comment type="subcellular location">
    <subcellularLocation>
        <location evidence="1">Nucleus</location>
    </subcellularLocation>
</comment>
<evidence type="ECO:0000259" key="8">
    <source>
        <dbReference type="PROSITE" id="PS50048"/>
    </source>
</evidence>
<evidence type="ECO:0000256" key="2">
    <source>
        <dbReference type="ARBA" id="ARBA00022723"/>
    </source>
</evidence>
<feature type="domain" description="Zn(2)-C6 fungal-type" evidence="8">
    <location>
        <begin position="25"/>
        <end position="55"/>
    </location>
</feature>
<dbReference type="InterPro" id="IPR007219">
    <property type="entry name" value="XnlR_reg_dom"/>
</dbReference>
<dbReference type="GO" id="GO:0003677">
    <property type="term" value="F:DNA binding"/>
    <property type="evidence" value="ECO:0007669"/>
    <property type="project" value="UniProtKB-KW"/>
</dbReference>
<dbReference type="STRING" id="933388.S7ZH22"/>
<keyword evidence="2" id="KW-0479">Metal-binding</keyword>
<feature type="region of interest" description="Disordered" evidence="7">
    <location>
        <begin position="147"/>
        <end position="181"/>
    </location>
</feature>
<protein>
    <recommendedName>
        <fullName evidence="8">Zn(2)-C6 fungal-type domain-containing protein</fullName>
    </recommendedName>
</protein>
<dbReference type="GO" id="GO:0008270">
    <property type="term" value="F:zinc ion binding"/>
    <property type="evidence" value="ECO:0007669"/>
    <property type="project" value="InterPro"/>
</dbReference>
<evidence type="ECO:0000256" key="6">
    <source>
        <dbReference type="ARBA" id="ARBA00023242"/>
    </source>
</evidence>
<dbReference type="CDD" id="cd12148">
    <property type="entry name" value="fungal_TF_MHR"/>
    <property type="match status" value="1"/>
</dbReference>
<evidence type="ECO:0000256" key="1">
    <source>
        <dbReference type="ARBA" id="ARBA00004123"/>
    </source>
</evidence>
<dbReference type="InterPro" id="IPR001138">
    <property type="entry name" value="Zn2Cys6_DnaBD"/>
</dbReference>
<keyword evidence="10" id="KW-1185">Reference proteome</keyword>
<dbReference type="GO" id="GO:0000981">
    <property type="term" value="F:DNA-binding transcription factor activity, RNA polymerase II-specific"/>
    <property type="evidence" value="ECO:0007669"/>
    <property type="project" value="InterPro"/>
</dbReference>
<reference evidence="9 10" key="1">
    <citation type="journal article" date="2013" name="PLoS ONE">
        <title>Genomic and secretomic analyses reveal unique features of the lignocellulolytic enzyme system of Penicillium decumbens.</title>
        <authorList>
            <person name="Liu G."/>
            <person name="Zhang L."/>
            <person name="Wei X."/>
            <person name="Zou G."/>
            <person name="Qin Y."/>
            <person name="Ma L."/>
            <person name="Li J."/>
            <person name="Zheng H."/>
            <person name="Wang S."/>
            <person name="Wang C."/>
            <person name="Xun L."/>
            <person name="Zhao G.-P."/>
            <person name="Zhou Z."/>
            <person name="Qu Y."/>
        </authorList>
    </citation>
    <scope>NUCLEOTIDE SEQUENCE [LARGE SCALE GENOMIC DNA]</scope>
    <source>
        <strain evidence="10">114-2 / CGMCC 5302</strain>
    </source>
</reference>
<dbReference type="PROSITE" id="PS00463">
    <property type="entry name" value="ZN2_CY6_FUNGAL_1"/>
    <property type="match status" value="1"/>
</dbReference>
<accession>S7ZH22</accession>
<organism evidence="9 10">
    <name type="scientific">Penicillium oxalicum (strain 114-2 / CGMCC 5302)</name>
    <name type="common">Penicillium decumbens</name>
    <dbReference type="NCBI Taxonomy" id="933388"/>
    <lineage>
        <taxon>Eukaryota</taxon>
        <taxon>Fungi</taxon>
        <taxon>Dikarya</taxon>
        <taxon>Ascomycota</taxon>
        <taxon>Pezizomycotina</taxon>
        <taxon>Eurotiomycetes</taxon>
        <taxon>Eurotiomycetidae</taxon>
        <taxon>Eurotiales</taxon>
        <taxon>Aspergillaceae</taxon>
        <taxon>Penicillium</taxon>
    </lineage>
</organism>
<dbReference type="AlphaFoldDB" id="S7ZH22"/>
<sequence length="846" mass="95231">MSEPVDLSHESEGGVVPGSEQERPSCQGCRRRKLKCNRQLPTCSQCERLGASCIYDLKKGKPGLKSGAVENLNRRIEVLENALLQSQEKESRQCMHEYRSHSPDKERLDGVVNLLSTVCMELCKLNQRNGSTPHEATYNGMTRSVHRGTSIGTSSQPSSVPENYEALTSPRGPPRKRRRVDSCGNPKIELAVPLEDILEDSSGLPAPELMEGIVTAYFDNIQPWIPILHETRFRARIHDSEQRPRLVIILHAIVVAAIRLARPEVHGLSVIDVEAQTRKSRSIVVLNAMDNLSVENLQALIIIAFDDIGNGNTSRAWSIVGSLTRTVEYLRLSFEDGDEDTRRVLKPLLSLPPSREWVEEEERRRVFWNIFNLDRWNTSLTADDVHRRLPADGGLWHREEQVTTPFFGIWDRSEAKIGNSIAFLPAQYSANSKSPKSAPDPISPHHSPLAAPHATNSNSTQPDMSTVGAFAYCIEATESLSRVTTFFLQQKINFHDRREVSNWLTRFKELDLRLVHWKMFLPQKWRDSNISRQPTLIHMDPNLTLTHLTHNTSMILLHQRIAYPPAEWANIVRLPSACSAETCQNAAIEIQNMTAKYLDNTPDTSPVSNQFIFCVFVAARVLLVHWRYYGSELARETWDLIDSLDQMAHRWLGANKSDTMQRGRCLASTYADHLRDLHQRCIAVPNFSVDVLGYSTAISNNHILSSTRSVASGPSPSEMRTLDPRFAQPRLPGAGSYGQSRTDESPIRADSASRPGSQWGMSQNHDRRRSMQSANDFTPPQIGPEFGAAVTPGMDYSVNYPHPTDELSNISYLLLDQRFMDMDRVISMDDMIFATNMPTSGNIAPN</sequence>
<name>S7ZH22_PENO1</name>
<feature type="compositionally biased region" description="Basic and acidic residues" evidence="7">
    <location>
        <begin position="1"/>
        <end position="12"/>
    </location>
</feature>
<dbReference type="GO" id="GO:0006351">
    <property type="term" value="P:DNA-templated transcription"/>
    <property type="evidence" value="ECO:0007669"/>
    <property type="project" value="InterPro"/>
</dbReference>
<dbReference type="eggNOG" id="ENOG502SK3B">
    <property type="taxonomic scope" value="Eukaryota"/>
</dbReference>
<dbReference type="SUPFAM" id="SSF57701">
    <property type="entry name" value="Zn2/Cys6 DNA-binding domain"/>
    <property type="match status" value="1"/>
</dbReference>
<evidence type="ECO:0000256" key="4">
    <source>
        <dbReference type="ARBA" id="ARBA00023125"/>
    </source>
</evidence>
<dbReference type="PhylomeDB" id="S7ZH22"/>
<evidence type="ECO:0000313" key="9">
    <source>
        <dbReference type="EMBL" id="EPS27956.1"/>
    </source>
</evidence>